<dbReference type="EMBL" id="JARKIF010000010">
    <property type="protein sequence ID" value="KAJ7628768.1"/>
    <property type="molecule type" value="Genomic_DNA"/>
</dbReference>
<proteinExistence type="predicted"/>
<sequence>MPSKKKESSAKPKPAPAPVIDEFADMCAALDASGRACGGKTKEASKWCPRHDEERIKLYINYKAHHSALDAFPEHSICHSAGAIGGCASLETVRAWNKALLTKYQLLSRCISARAYFTERFFGNDMDFGHKTFWHFLVKQLHKIEGLLEGVEKRACELVLEAQNALWVLELHSESPEEDCSGHDDGLFSATRKPTVDINIADVEDPLDVALREKCLLLWEKIKTRLARYCAPAISRYYNERIKIIHACVRRAIYTDPKLLVAAQNYPTVTALLTDATLDLRIVEKLWDAIRCVYVHEVRAAIDDVLRPKDGPGEYMELLGGRVYKDLSSTPFPFHAWGHMTALFMCYSCVRRVCKTMEELVEFTRYVVLTMPGINQSHLKYEWPSYTGSKVLTLCGFLPNAIDDFGQRSVVSKCNCVYDGQPHWAETVTSYVLAGGLPLSDPKAQEFVNKCLRDPKLMVLVRKGREGRVIRSAPRIWAERVRHASTRAGLRAAEWDPASTIYYQDSVLEEACPKLTVVVDNRDTDHRGIEDCFQLVIVDGGEGTMAEFVERLSRVWLEEVYGCKDVMGLMGEIAMPYVTSEEIEFSRTGKGTAFVVSNSETDVLTAYKKLWGKAPAELADDDILERV</sequence>
<organism evidence="1 2">
    <name type="scientific">Roridomyces roridus</name>
    <dbReference type="NCBI Taxonomy" id="1738132"/>
    <lineage>
        <taxon>Eukaryota</taxon>
        <taxon>Fungi</taxon>
        <taxon>Dikarya</taxon>
        <taxon>Basidiomycota</taxon>
        <taxon>Agaricomycotina</taxon>
        <taxon>Agaricomycetes</taxon>
        <taxon>Agaricomycetidae</taxon>
        <taxon>Agaricales</taxon>
        <taxon>Marasmiineae</taxon>
        <taxon>Mycenaceae</taxon>
        <taxon>Roridomyces</taxon>
    </lineage>
</organism>
<comment type="caution">
    <text evidence="1">The sequence shown here is derived from an EMBL/GenBank/DDBJ whole genome shotgun (WGS) entry which is preliminary data.</text>
</comment>
<evidence type="ECO:0000313" key="1">
    <source>
        <dbReference type="EMBL" id="KAJ7628768.1"/>
    </source>
</evidence>
<reference evidence="1" key="1">
    <citation type="submission" date="2023-03" db="EMBL/GenBank/DDBJ databases">
        <title>Massive genome expansion in bonnet fungi (Mycena s.s.) driven by repeated elements and novel gene families across ecological guilds.</title>
        <authorList>
            <consortium name="Lawrence Berkeley National Laboratory"/>
            <person name="Harder C.B."/>
            <person name="Miyauchi S."/>
            <person name="Viragh M."/>
            <person name="Kuo A."/>
            <person name="Thoen E."/>
            <person name="Andreopoulos B."/>
            <person name="Lu D."/>
            <person name="Skrede I."/>
            <person name="Drula E."/>
            <person name="Henrissat B."/>
            <person name="Morin E."/>
            <person name="Kohler A."/>
            <person name="Barry K."/>
            <person name="LaButti K."/>
            <person name="Morin E."/>
            <person name="Salamov A."/>
            <person name="Lipzen A."/>
            <person name="Mereny Z."/>
            <person name="Hegedus B."/>
            <person name="Baldrian P."/>
            <person name="Stursova M."/>
            <person name="Weitz H."/>
            <person name="Taylor A."/>
            <person name="Grigoriev I.V."/>
            <person name="Nagy L.G."/>
            <person name="Martin F."/>
            <person name="Kauserud H."/>
        </authorList>
    </citation>
    <scope>NUCLEOTIDE SEQUENCE</scope>
    <source>
        <strain evidence="1">9284</strain>
    </source>
</reference>
<evidence type="ECO:0000313" key="2">
    <source>
        <dbReference type="Proteomes" id="UP001221142"/>
    </source>
</evidence>
<dbReference type="AlphaFoldDB" id="A0AAD7BS29"/>
<keyword evidence="2" id="KW-1185">Reference proteome</keyword>
<name>A0AAD7BS29_9AGAR</name>
<dbReference type="Proteomes" id="UP001221142">
    <property type="component" value="Unassembled WGS sequence"/>
</dbReference>
<gene>
    <name evidence="1" type="ORF">FB45DRAFT_43980</name>
</gene>
<protein>
    <submittedName>
        <fullName evidence="1">Uncharacterized protein</fullName>
    </submittedName>
</protein>
<accession>A0AAD7BS29</accession>